<comment type="caution">
    <text evidence="7">The sequence shown here is derived from an EMBL/GenBank/DDBJ whole genome shotgun (WGS) entry which is preliminary data.</text>
</comment>
<accession>A0ABW0TLL8</accession>
<evidence type="ECO:0000313" key="8">
    <source>
        <dbReference type="Proteomes" id="UP001596109"/>
    </source>
</evidence>
<dbReference type="PIRSF" id="PIRSF006324">
    <property type="entry name" value="LeuE"/>
    <property type="match status" value="1"/>
</dbReference>
<organism evidence="7 8">
    <name type="scientific">Sporosarcina soli</name>
    <dbReference type="NCBI Taxonomy" id="334736"/>
    <lineage>
        <taxon>Bacteria</taxon>
        <taxon>Bacillati</taxon>
        <taxon>Bacillota</taxon>
        <taxon>Bacilli</taxon>
        <taxon>Bacillales</taxon>
        <taxon>Caryophanaceae</taxon>
        <taxon>Sporosarcina</taxon>
    </lineage>
</organism>
<sequence>MLDLSTLGAFIVVVIGLFLIPGPAVFLTITRAAQGGHKTGIMTGLGIATGDFLHVLLAAVGFSAILMTSAVAFNVVKFVGAAYLLYMGIRAIFAKTATSKMPDVSHVSAARAYGHGVLVEALNPKSALFFLALFPQFVHPEKGSTLAQFLTLGVIFVVMSILYTSTLSIGTGTITRWMKRGSSGFGRWGNKFVGLVYIVIGLRVVFQSR</sequence>
<dbReference type="PANTHER" id="PTHR30086">
    <property type="entry name" value="ARGININE EXPORTER PROTEIN ARGO"/>
    <property type="match status" value="1"/>
</dbReference>
<keyword evidence="2" id="KW-1003">Cell membrane</keyword>
<evidence type="ECO:0000256" key="2">
    <source>
        <dbReference type="ARBA" id="ARBA00022475"/>
    </source>
</evidence>
<evidence type="ECO:0000256" key="5">
    <source>
        <dbReference type="ARBA" id="ARBA00023136"/>
    </source>
</evidence>
<keyword evidence="5 6" id="KW-0472">Membrane</keyword>
<evidence type="ECO:0000256" key="4">
    <source>
        <dbReference type="ARBA" id="ARBA00022989"/>
    </source>
</evidence>
<dbReference type="Proteomes" id="UP001596109">
    <property type="component" value="Unassembled WGS sequence"/>
</dbReference>
<keyword evidence="8" id="KW-1185">Reference proteome</keyword>
<dbReference type="Pfam" id="PF01810">
    <property type="entry name" value="LysE"/>
    <property type="match status" value="1"/>
</dbReference>
<evidence type="ECO:0000256" key="1">
    <source>
        <dbReference type="ARBA" id="ARBA00004651"/>
    </source>
</evidence>
<comment type="subcellular location">
    <subcellularLocation>
        <location evidence="1">Cell membrane</location>
        <topology evidence="1">Multi-pass membrane protein</topology>
    </subcellularLocation>
</comment>
<dbReference type="RefSeq" id="WP_239389883.1">
    <property type="nucleotide sequence ID" value="NZ_JBHSNO010000005.1"/>
</dbReference>
<name>A0ABW0TLL8_9BACL</name>
<evidence type="ECO:0000313" key="7">
    <source>
        <dbReference type="EMBL" id="MFC5589304.1"/>
    </source>
</evidence>
<feature type="transmembrane region" description="Helical" evidence="6">
    <location>
        <begin position="188"/>
        <end position="206"/>
    </location>
</feature>
<feature type="transmembrane region" description="Helical" evidence="6">
    <location>
        <begin position="146"/>
        <end position="167"/>
    </location>
</feature>
<proteinExistence type="predicted"/>
<reference evidence="8" key="1">
    <citation type="journal article" date="2019" name="Int. J. Syst. Evol. Microbiol.">
        <title>The Global Catalogue of Microorganisms (GCM) 10K type strain sequencing project: providing services to taxonomists for standard genome sequencing and annotation.</title>
        <authorList>
            <consortium name="The Broad Institute Genomics Platform"/>
            <consortium name="The Broad Institute Genome Sequencing Center for Infectious Disease"/>
            <person name="Wu L."/>
            <person name="Ma J."/>
        </authorList>
    </citation>
    <scope>NUCLEOTIDE SEQUENCE [LARGE SCALE GENOMIC DNA]</scope>
    <source>
        <strain evidence="8">CGMCC 4.1434</strain>
    </source>
</reference>
<feature type="transmembrane region" description="Helical" evidence="6">
    <location>
        <begin position="41"/>
        <end position="65"/>
    </location>
</feature>
<dbReference type="EMBL" id="JBHSNO010000005">
    <property type="protein sequence ID" value="MFC5589304.1"/>
    <property type="molecule type" value="Genomic_DNA"/>
</dbReference>
<dbReference type="PANTHER" id="PTHR30086:SF20">
    <property type="entry name" value="ARGININE EXPORTER PROTEIN ARGO-RELATED"/>
    <property type="match status" value="1"/>
</dbReference>
<evidence type="ECO:0000256" key="6">
    <source>
        <dbReference type="SAM" id="Phobius"/>
    </source>
</evidence>
<evidence type="ECO:0000256" key="3">
    <source>
        <dbReference type="ARBA" id="ARBA00022692"/>
    </source>
</evidence>
<feature type="transmembrane region" description="Helical" evidence="6">
    <location>
        <begin position="6"/>
        <end position="29"/>
    </location>
</feature>
<protein>
    <submittedName>
        <fullName evidence="7">LysE family translocator</fullName>
    </submittedName>
</protein>
<feature type="transmembrane region" description="Helical" evidence="6">
    <location>
        <begin position="71"/>
        <end position="93"/>
    </location>
</feature>
<gene>
    <name evidence="7" type="ORF">ACFPRA_10420</name>
</gene>
<keyword evidence="4 6" id="KW-1133">Transmembrane helix</keyword>
<keyword evidence="3 6" id="KW-0812">Transmembrane</keyword>
<dbReference type="InterPro" id="IPR001123">
    <property type="entry name" value="LeuE-type"/>
</dbReference>